<reference evidence="1 2" key="1">
    <citation type="submission" date="2016-10" db="EMBL/GenBank/DDBJ databases">
        <authorList>
            <person name="de Groot N.N."/>
        </authorList>
    </citation>
    <scope>NUCLEOTIDE SEQUENCE [LARGE SCALE GENOMIC DNA]</scope>
    <source>
        <strain evidence="1 2">LMG 2247</strain>
    </source>
</reference>
<dbReference type="EMBL" id="FNCJ01000009">
    <property type="protein sequence ID" value="SDH38962.1"/>
    <property type="molecule type" value="Genomic_DNA"/>
</dbReference>
<evidence type="ECO:0000313" key="1">
    <source>
        <dbReference type="EMBL" id="SDH38962.1"/>
    </source>
</evidence>
<name>A0A1G8C0I5_9BURK</name>
<protein>
    <submittedName>
        <fullName evidence="1">Uncharacterized protein</fullName>
    </submittedName>
</protein>
<accession>A0A1G8C0I5</accession>
<evidence type="ECO:0000313" key="2">
    <source>
        <dbReference type="Proteomes" id="UP000199706"/>
    </source>
</evidence>
<proteinExistence type="predicted"/>
<dbReference type="Proteomes" id="UP000199706">
    <property type="component" value="Unassembled WGS sequence"/>
</dbReference>
<dbReference type="AlphaFoldDB" id="A0A1G8C0I5"/>
<gene>
    <name evidence="1" type="ORF">SAMN05216466_109225</name>
</gene>
<sequence>MATGLGCENNSYESPLFLLDYFVNKIVQQNSAQVLCGA</sequence>
<organism evidence="1 2">
    <name type="scientific">Paraburkholderia phenazinium</name>
    <dbReference type="NCBI Taxonomy" id="60549"/>
    <lineage>
        <taxon>Bacteria</taxon>
        <taxon>Pseudomonadati</taxon>
        <taxon>Pseudomonadota</taxon>
        <taxon>Betaproteobacteria</taxon>
        <taxon>Burkholderiales</taxon>
        <taxon>Burkholderiaceae</taxon>
        <taxon>Paraburkholderia</taxon>
    </lineage>
</organism>